<dbReference type="EMBL" id="CM032182">
    <property type="protein sequence ID" value="KAG7097827.1"/>
    <property type="molecule type" value="Genomic_DNA"/>
</dbReference>
<feature type="chain" id="PRO_5040111979" description="Pyrroloquinoline quinone-dependent pyranose dehydrogenase beta-propeller domain-containing protein" evidence="1">
    <location>
        <begin position="28"/>
        <end position="447"/>
    </location>
</feature>
<dbReference type="Pfam" id="PF22807">
    <property type="entry name" value="TrAA12"/>
    <property type="match status" value="1"/>
</dbReference>
<evidence type="ECO:0000259" key="2">
    <source>
        <dbReference type="Pfam" id="PF22807"/>
    </source>
</evidence>
<organism evidence="3 4">
    <name type="scientific">Marasmius oreades</name>
    <name type="common">fairy-ring Marasmius</name>
    <dbReference type="NCBI Taxonomy" id="181124"/>
    <lineage>
        <taxon>Eukaryota</taxon>
        <taxon>Fungi</taxon>
        <taxon>Dikarya</taxon>
        <taxon>Basidiomycota</taxon>
        <taxon>Agaricomycotina</taxon>
        <taxon>Agaricomycetes</taxon>
        <taxon>Agaricomycetidae</taxon>
        <taxon>Agaricales</taxon>
        <taxon>Marasmiineae</taxon>
        <taxon>Marasmiaceae</taxon>
        <taxon>Marasmius</taxon>
    </lineage>
</organism>
<sequence>MYPYPITGMRTAHLSLVIFSLLSSTSATFQPSGAPFKSPVVVGQGLVADVIFSNLTAPRGIAFDSLGNLLVVERGFGVTAFSPATGGYNRDVVIPNTGFTHGIQVDGKNLYVSTAGSVILYDYDASSKSVSSLTGRVLINGIPPDGELTTHTLQIEFVNGSAVGLLVGSGPLTNIDETARDPSSGRSQVRRFPLLSPVSPATPLPWSSGRVIAYGIRNPAGFAFSPASAVTQGLYIVENGASIDNVTGLTPAFVNDNPADELEILAPGVSSSALPKFFGFPDCSTLWNPQADPSGVPQYVGDHRGDQFSLHLDPVRDDQWCRQKNNNAPPKLSFQAHSVPLDIKFYLGPQPTQASQKKPLPTAFVGDSFVSFHGSFDRNPPTGYGVVRIPRVPSTSSALGYEFIVQAKNLLSCPGTCIRPVGLAFRTDGRLFVSSDSSGELFVLSGA</sequence>
<dbReference type="GeneID" id="66074221"/>
<dbReference type="KEGG" id="more:E1B28_005145"/>
<evidence type="ECO:0000313" key="3">
    <source>
        <dbReference type="EMBL" id="KAG7097827.1"/>
    </source>
</evidence>
<dbReference type="InterPro" id="IPR054539">
    <property type="entry name" value="Beta-prop_PDH"/>
</dbReference>
<reference evidence="3" key="1">
    <citation type="journal article" date="2021" name="Genome Biol. Evol.">
        <title>The assembled and annotated genome of the fairy-ring fungus Marasmius oreades.</title>
        <authorList>
            <person name="Hiltunen M."/>
            <person name="Ament-Velasquez S.L."/>
            <person name="Johannesson H."/>
        </authorList>
    </citation>
    <scope>NUCLEOTIDE SEQUENCE</scope>
    <source>
        <strain evidence="3">03SP1</strain>
    </source>
</reference>
<gene>
    <name evidence="3" type="ORF">E1B28_005145</name>
</gene>
<comment type="caution">
    <text evidence="3">The sequence shown here is derived from an EMBL/GenBank/DDBJ whole genome shotgun (WGS) entry which is preliminary data.</text>
</comment>
<dbReference type="Proteomes" id="UP001049176">
    <property type="component" value="Chromosome 2"/>
</dbReference>
<name>A0A9P8ADP7_9AGAR</name>
<accession>A0A9P8ADP7</accession>
<evidence type="ECO:0000256" key="1">
    <source>
        <dbReference type="SAM" id="SignalP"/>
    </source>
</evidence>
<dbReference type="OrthoDB" id="507128at2759"/>
<feature type="domain" description="Pyrroloquinoline quinone-dependent pyranose dehydrogenase beta-propeller" evidence="2">
    <location>
        <begin position="41"/>
        <end position="445"/>
    </location>
</feature>
<evidence type="ECO:0000313" key="4">
    <source>
        <dbReference type="Proteomes" id="UP001049176"/>
    </source>
</evidence>
<dbReference type="RefSeq" id="XP_043014297.1">
    <property type="nucleotide sequence ID" value="XM_043149689.1"/>
</dbReference>
<feature type="signal peptide" evidence="1">
    <location>
        <begin position="1"/>
        <end position="27"/>
    </location>
</feature>
<dbReference type="InterPro" id="IPR011042">
    <property type="entry name" value="6-blade_b-propeller_TolB-like"/>
</dbReference>
<protein>
    <recommendedName>
        <fullName evidence="2">Pyrroloquinoline quinone-dependent pyranose dehydrogenase beta-propeller domain-containing protein</fullName>
    </recommendedName>
</protein>
<dbReference type="Gene3D" id="2.120.10.30">
    <property type="entry name" value="TolB, C-terminal domain"/>
    <property type="match status" value="1"/>
</dbReference>
<dbReference type="AlphaFoldDB" id="A0A9P8ADP7"/>
<proteinExistence type="predicted"/>
<keyword evidence="1" id="KW-0732">Signal</keyword>
<keyword evidence="4" id="KW-1185">Reference proteome</keyword>
<dbReference type="SUPFAM" id="SSF63829">
    <property type="entry name" value="Calcium-dependent phosphotriesterase"/>
    <property type="match status" value="1"/>
</dbReference>